<protein>
    <submittedName>
        <fullName evidence="2">TIGR01244 family phosphatase</fullName>
    </submittedName>
</protein>
<dbReference type="GO" id="GO:0016787">
    <property type="term" value="F:hydrolase activity"/>
    <property type="evidence" value="ECO:0007669"/>
    <property type="project" value="InterPro"/>
</dbReference>
<dbReference type="Gene3D" id="3.90.190.10">
    <property type="entry name" value="Protein tyrosine phosphatase superfamily"/>
    <property type="match status" value="1"/>
</dbReference>
<proteinExistence type="predicted"/>
<dbReference type="InterPro" id="IPR029021">
    <property type="entry name" value="Prot-tyrosine_phosphatase-like"/>
</dbReference>
<reference evidence="2" key="1">
    <citation type="submission" date="2020-09" db="EMBL/GenBank/DDBJ databases">
        <title>A novel bacterium of genus Mangrovicoccus, isolated from South China Sea.</title>
        <authorList>
            <person name="Huang H."/>
            <person name="Mo K."/>
            <person name="Hu Y."/>
        </authorList>
    </citation>
    <scope>NUCLEOTIDE SEQUENCE</scope>
    <source>
        <strain evidence="2">HB182678</strain>
    </source>
</reference>
<dbReference type="Proteomes" id="UP000609121">
    <property type="component" value="Unassembled WGS sequence"/>
</dbReference>
<dbReference type="AlphaFoldDB" id="A0A8J6Z048"/>
<evidence type="ECO:0000313" key="3">
    <source>
        <dbReference type="Proteomes" id="UP000609121"/>
    </source>
</evidence>
<name>A0A8J6Z048_9RHOB</name>
<feature type="domain" description="Beta-lactamase hydrolase-like protein phosphatase-like" evidence="1">
    <location>
        <begin position="5"/>
        <end position="109"/>
    </location>
</feature>
<dbReference type="EMBL" id="JACVXA010000041">
    <property type="protein sequence ID" value="MBE3639201.1"/>
    <property type="molecule type" value="Genomic_DNA"/>
</dbReference>
<dbReference type="InterPro" id="IPR005939">
    <property type="entry name" value="BLH_phosphatase-like"/>
</dbReference>
<gene>
    <name evidence="2" type="ORF">ICN82_13430</name>
</gene>
<dbReference type="SUPFAM" id="SSF52799">
    <property type="entry name" value="(Phosphotyrosine protein) phosphatases II"/>
    <property type="match status" value="1"/>
</dbReference>
<organism evidence="2 3">
    <name type="scientific">Mangrovicoccus algicola</name>
    <dbReference type="NCBI Taxonomy" id="2771008"/>
    <lineage>
        <taxon>Bacteria</taxon>
        <taxon>Pseudomonadati</taxon>
        <taxon>Pseudomonadota</taxon>
        <taxon>Alphaproteobacteria</taxon>
        <taxon>Rhodobacterales</taxon>
        <taxon>Paracoccaceae</taxon>
        <taxon>Mangrovicoccus</taxon>
    </lineage>
</organism>
<accession>A0A8J6Z048</accession>
<dbReference type="CDD" id="cd14503">
    <property type="entry name" value="PTP-bact"/>
    <property type="match status" value="1"/>
</dbReference>
<comment type="caution">
    <text evidence="2">The sequence shown here is derived from an EMBL/GenBank/DDBJ whole genome shotgun (WGS) entry which is preliminary data.</text>
</comment>
<dbReference type="NCBIfam" id="TIGR01244">
    <property type="entry name" value="TIGR01244 family sulfur transferase"/>
    <property type="match status" value="1"/>
</dbReference>
<evidence type="ECO:0000259" key="1">
    <source>
        <dbReference type="Pfam" id="PF04273"/>
    </source>
</evidence>
<sequence>MQIAHLTPDYAVSPQISTEDVAALKAAGFTTVICNRPDHEVPPGLQAEALRAAVEAAGMTFVHNPVEGGTLGEEAVPVQREALEDAQGPVFAYCRSGNRSSVAWALAMAPRMPVDDILAAARAAGYDLGGLRPYLDAAARG</sequence>
<evidence type="ECO:0000313" key="2">
    <source>
        <dbReference type="EMBL" id="MBE3639201.1"/>
    </source>
</evidence>
<dbReference type="Pfam" id="PF04273">
    <property type="entry name" value="BLH_phosphatase"/>
    <property type="match status" value="1"/>
</dbReference>
<dbReference type="RefSeq" id="WP_193183636.1">
    <property type="nucleotide sequence ID" value="NZ_JACVXA010000041.1"/>
</dbReference>
<keyword evidence="3" id="KW-1185">Reference proteome</keyword>